<dbReference type="GO" id="GO:0003700">
    <property type="term" value="F:DNA-binding transcription factor activity"/>
    <property type="evidence" value="ECO:0007669"/>
    <property type="project" value="InterPro"/>
</dbReference>
<organism evidence="5 6">
    <name type="scientific">Ruegeria pomeroyi</name>
    <dbReference type="NCBI Taxonomy" id="89184"/>
    <lineage>
        <taxon>Bacteria</taxon>
        <taxon>Pseudomonadati</taxon>
        <taxon>Pseudomonadota</taxon>
        <taxon>Alphaproteobacteria</taxon>
        <taxon>Rhodobacterales</taxon>
        <taxon>Roseobacteraceae</taxon>
        <taxon>Ruegeria</taxon>
    </lineage>
</organism>
<dbReference type="SMART" id="SM00345">
    <property type="entry name" value="HTH_GNTR"/>
    <property type="match status" value="1"/>
</dbReference>
<evidence type="ECO:0000256" key="1">
    <source>
        <dbReference type="ARBA" id="ARBA00023015"/>
    </source>
</evidence>
<dbReference type="AlphaFoldDB" id="A0A850LM53"/>
<evidence type="ECO:0000313" key="5">
    <source>
        <dbReference type="EMBL" id="NVK99154.1"/>
    </source>
</evidence>
<dbReference type="InterPro" id="IPR036390">
    <property type="entry name" value="WH_DNA-bd_sf"/>
</dbReference>
<keyword evidence="3" id="KW-0804">Transcription</keyword>
<proteinExistence type="predicted"/>
<dbReference type="OMA" id="RMTMKRA"/>
<dbReference type="GO" id="GO:0045892">
    <property type="term" value="P:negative regulation of DNA-templated transcription"/>
    <property type="evidence" value="ECO:0007669"/>
    <property type="project" value="TreeGrafter"/>
</dbReference>
<dbReference type="EMBL" id="JABXIY010000057">
    <property type="protein sequence ID" value="NVK99154.1"/>
    <property type="molecule type" value="Genomic_DNA"/>
</dbReference>
<evidence type="ECO:0000256" key="3">
    <source>
        <dbReference type="ARBA" id="ARBA00023163"/>
    </source>
</evidence>
<name>A0A850LM53_9RHOB</name>
<accession>A0A850LM53</accession>
<dbReference type="InterPro" id="IPR036388">
    <property type="entry name" value="WH-like_DNA-bd_sf"/>
</dbReference>
<comment type="caution">
    <text evidence="5">The sequence shown here is derived from an EMBL/GenBank/DDBJ whole genome shotgun (WGS) entry which is preliminary data.</text>
</comment>
<dbReference type="InterPro" id="IPR011663">
    <property type="entry name" value="UTRA"/>
</dbReference>
<dbReference type="SMART" id="SM00866">
    <property type="entry name" value="UTRA"/>
    <property type="match status" value="1"/>
</dbReference>
<dbReference type="InterPro" id="IPR028978">
    <property type="entry name" value="Chorismate_lyase_/UTRA_dom_sf"/>
</dbReference>
<gene>
    <name evidence="5" type="ORF">HW564_19700</name>
</gene>
<dbReference type="PANTHER" id="PTHR44846">
    <property type="entry name" value="MANNOSYL-D-GLYCERATE TRANSPORT/METABOLISM SYSTEM REPRESSOR MNGR-RELATED"/>
    <property type="match status" value="1"/>
</dbReference>
<dbReference type="PRINTS" id="PR00035">
    <property type="entry name" value="HTHGNTR"/>
</dbReference>
<dbReference type="SUPFAM" id="SSF64288">
    <property type="entry name" value="Chorismate lyase-like"/>
    <property type="match status" value="1"/>
</dbReference>
<protein>
    <submittedName>
        <fullName evidence="5">GntR family transcriptional regulator</fullName>
    </submittedName>
</protein>
<dbReference type="SUPFAM" id="SSF46785">
    <property type="entry name" value="Winged helix' DNA-binding domain"/>
    <property type="match status" value="1"/>
</dbReference>
<dbReference type="Pfam" id="PF07702">
    <property type="entry name" value="UTRA"/>
    <property type="match status" value="1"/>
</dbReference>
<sequence length="258" mass="28327">MSSDAIETIETYLRPGAWVEDAAGPLYVRLRKRIEQGIDSGLLAKSAPLPAEREIASLTGLSRVTVRRAMQELVDRGIIVQRQGSGSFVADAAPRVEQSLSHLTSFTEDMERRGLNVTSEWLTRGVFIPSPEEVMALALSSGEQVARVARLRRAEGRPMAIERASLPTDILPDPELVSSSLYAVLERDGNRPVRALQRISAVNLGAEDAALLGVEPGTAGLRIIRTSYLPNRRVIEYTRSLYRADAYDFVAELRLGNS</sequence>
<dbReference type="PANTHER" id="PTHR44846:SF1">
    <property type="entry name" value="MANNOSYL-D-GLYCERATE TRANSPORT_METABOLISM SYSTEM REPRESSOR MNGR-RELATED"/>
    <property type="match status" value="1"/>
</dbReference>
<dbReference type="Pfam" id="PF00392">
    <property type="entry name" value="GntR"/>
    <property type="match status" value="1"/>
</dbReference>
<reference evidence="5 6" key="1">
    <citation type="journal article" date="2020" name="Proc. Natl. Acad. Sci. U.S.A.">
        <title>Ecological drivers of bacterial community assembly in synthetic phycospheres.</title>
        <authorList>
            <person name="Fu H."/>
            <person name="Uchimiya M."/>
            <person name="Gore J."/>
            <person name="Moran M.A."/>
        </authorList>
    </citation>
    <scope>NUCLEOTIDE SEQUENCE [LARGE SCALE GENOMIC DNA]</scope>
    <source>
        <strain evidence="5">HF-Din03</strain>
    </source>
</reference>
<keyword evidence="2" id="KW-0238">DNA-binding</keyword>
<dbReference type="Proteomes" id="UP000565723">
    <property type="component" value="Unassembled WGS sequence"/>
</dbReference>
<dbReference type="Gene3D" id="3.40.1410.10">
    <property type="entry name" value="Chorismate lyase-like"/>
    <property type="match status" value="1"/>
</dbReference>
<dbReference type="Gene3D" id="1.10.10.10">
    <property type="entry name" value="Winged helix-like DNA-binding domain superfamily/Winged helix DNA-binding domain"/>
    <property type="match status" value="1"/>
</dbReference>
<feature type="domain" description="HTH gntR-type" evidence="4">
    <location>
        <begin position="24"/>
        <end position="92"/>
    </location>
</feature>
<dbReference type="InterPro" id="IPR000524">
    <property type="entry name" value="Tscrpt_reg_HTH_GntR"/>
</dbReference>
<evidence type="ECO:0000259" key="4">
    <source>
        <dbReference type="PROSITE" id="PS50949"/>
    </source>
</evidence>
<evidence type="ECO:0000313" key="6">
    <source>
        <dbReference type="Proteomes" id="UP000565723"/>
    </source>
</evidence>
<dbReference type="PROSITE" id="PS50949">
    <property type="entry name" value="HTH_GNTR"/>
    <property type="match status" value="1"/>
</dbReference>
<dbReference type="GO" id="GO:0003677">
    <property type="term" value="F:DNA binding"/>
    <property type="evidence" value="ECO:0007669"/>
    <property type="project" value="UniProtKB-KW"/>
</dbReference>
<dbReference type="CDD" id="cd07377">
    <property type="entry name" value="WHTH_GntR"/>
    <property type="match status" value="1"/>
</dbReference>
<dbReference type="RefSeq" id="WP_011047575.1">
    <property type="nucleotide sequence ID" value="NZ_CP076685.1"/>
</dbReference>
<keyword evidence="1" id="KW-0805">Transcription regulation</keyword>
<dbReference type="InterPro" id="IPR050679">
    <property type="entry name" value="Bact_HTH_transcr_reg"/>
</dbReference>
<evidence type="ECO:0000256" key="2">
    <source>
        <dbReference type="ARBA" id="ARBA00023125"/>
    </source>
</evidence>